<keyword evidence="3" id="KW-1185">Reference proteome</keyword>
<dbReference type="CDD" id="cd00009">
    <property type="entry name" value="AAA"/>
    <property type="match status" value="1"/>
</dbReference>
<sequence length="251" mass="28986">MESISQSVKRIKEMALKCKERAPKANYSCPICRDTGSIITDQADGQPIIKICKCQQKEILRQQWIDAGFNIMSADRNFKTFKIDNKVSEKMKDMAMDYVENFVAIQFNNNNSISFLGQPGSGKTHICMAIALELIKKGFYPVYFPYREVITELKQNVMNPIIYQEKMNKYKKSKILIIDDLFKGGATESDIRTTFDILNYRYLNRLPIVVSSEHLSQSLLNIDYALGGRIIEMCENRILDIFGEEFDKRLE</sequence>
<dbReference type="Pfam" id="PF01695">
    <property type="entry name" value="IstB_IS21"/>
    <property type="match status" value="1"/>
</dbReference>
<dbReference type="PANTHER" id="PTHR30050:SF10">
    <property type="entry name" value="PHAGE-LIKE ELEMENT PBSX PROTEIN XKDC"/>
    <property type="match status" value="1"/>
</dbReference>
<accession>A0A7Y0EGK3</accession>
<evidence type="ECO:0000259" key="1">
    <source>
        <dbReference type="SMART" id="SM00382"/>
    </source>
</evidence>
<evidence type="ECO:0000313" key="3">
    <source>
        <dbReference type="Proteomes" id="UP000537131"/>
    </source>
</evidence>
<gene>
    <name evidence="2" type="ORF">HBE96_05045</name>
</gene>
<feature type="domain" description="AAA+ ATPase" evidence="1">
    <location>
        <begin position="109"/>
        <end position="245"/>
    </location>
</feature>
<dbReference type="InterPro" id="IPR027417">
    <property type="entry name" value="P-loop_NTPase"/>
</dbReference>
<evidence type="ECO:0000313" key="2">
    <source>
        <dbReference type="EMBL" id="NMM62065.1"/>
    </source>
</evidence>
<dbReference type="SMART" id="SM00382">
    <property type="entry name" value="AAA"/>
    <property type="match status" value="1"/>
</dbReference>
<dbReference type="GO" id="GO:0005524">
    <property type="term" value="F:ATP binding"/>
    <property type="evidence" value="ECO:0007669"/>
    <property type="project" value="UniProtKB-KW"/>
</dbReference>
<organism evidence="2 3">
    <name type="scientific">Clostridium muellerianum</name>
    <dbReference type="NCBI Taxonomy" id="2716538"/>
    <lineage>
        <taxon>Bacteria</taxon>
        <taxon>Bacillati</taxon>
        <taxon>Bacillota</taxon>
        <taxon>Clostridia</taxon>
        <taxon>Eubacteriales</taxon>
        <taxon>Clostridiaceae</taxon>
        <taxon>Clostridium</taxon>
    </lineage>
</organism>
<dbReference type="Gene3D" id="3.40.50.300">
    <property type="entry name" value="P-loop containing nucleotide triphosphate hydrolases"/>
    <property type="match status" value="1"/>
</dbReference>
<dbReference type="RefSeq" id="WP_169296672.1">
    <property type="nucleotide sequence ID" value="NZ_JABBNI010000010.1"/>
</dbReference>
<dbReference type="GO" id="GO:0006260">
    <property type="term" value="P:DNA replication"/>
    <property type="evidence" value="ECO:0007669"/>
    <property type="project" value="TreeGrafter"/>
</dbReference>
<comment type="caution">
    <text evidence="2">The sequence shown here is derived from an EMBL/GenBank/DDBJ whole genome shotgun (WGS) entry which is preliminary data.</text>
</comment>
<dbReference type="PANTHER" id="PTHR30050">
    <property type="entry name" value="CHROMOSOMAL REPLICATION INITIATOR PROTEIN DNAA"/>
    <property type="match status" value="1"/>
</dbReference>
<keyword evidence="2" id="KW-0547">Nucleotide-binding</keyword>
<protein>
    <submittedName>
        <fullName evidence="2">ATP-binding protein</fullName>
    </submittedName>
</protein>
<dbReference type="Proteomes" id="UP000537131">
    <property type="component" value="Unassembled WGS sequence"/>
</dbReference>
<dbReference type="SUPFAM" id="SSF52540">
    <property type="entry name" value="P-loop containing nucleoside triphosphate hydrolases"/>
    <property type="match status" value="1"/>
</dbReference>
<dbReference type="EMBL" id="JABBNI010000010">
    <property type="protein sequence ID" value="NMM62065.1"/>
    <property type="molecule type" value="Genomic_DNA"/>
</dbReference>
<reference evidence="2 3" key="1">
    <citation type="submission" date="2020-04" db="EMBL/GenBank/DDBJ databases">
        <authorList>
            <person name="Doyle D.A."/>
        </authorList>
    </citation>
    <scope>NUCLEOTIDE SEQUENCE [LARGE SCALE GENOMIC DNA]</scope>
    <source>
        <strain evidence="2 3">P21</strain>
    </source>
</reference>
<reference evidence="2 3" key="2">
    <citation type="submission" date="2020-06" db="EMBL/GenBank/DDBJ databases">
        <title>Complete Genome Sequence of Clostridium muelleri sp. nov. P21T, an Acid-Alcohol Producing Acetogen Isolated from Old Hay.</title>
        <authorList>
            <person name="Duncan K.E."/>
            <person name="Tanner R.S."/>
        </authorList>
    </citation>
    <scope>NUCLEOTIDE SEQUENCE [LARGE SCALE GENOMIC DNA]</scope>
    <source>
        <strain evidence="2 3">P21</strain>
    </source>
</reference>
<keyword evidence="2" id="KW-0067">ATP-binding</keyword>
<dbReference type="AlphaFoldDB" id="A0A7Y0EGK3"/>
<proteinExistence type="predicted"/>
<dbReference type="InterPro" id="IPR002611">
    <property type="entry name" value="IstB_ATP-bd"/>
</dbReference>
<dbReference type="InterPro" id="IPR003593">
    <property type="entry name" value="AAA+_ATPase"/>
</dbReference>
<name>A0A7Y0EGK3_9CLOT</name>